<dbReference type="InterPro" id="IPR050490">
    <property type="entry name" value="Bact_solute-bd_prot1"/>
</dbReference>
<proteinExistence type="predicted"/>
<keyword evidence="2" id="KW-1185">Reference proteome</keyword>
<accession>A0ABQ2N5N9</accession>
<evidence type="ECO:0000313" key="1">
    <source>
        <dbReference type="EMBL" id="GGO63886.1"/>
    </source>
</evidence>
<dbReference type="Pfam" id="PF13416">
    <property type="entry name" value="SBP_bac_8"/>
    <property type="match status" value="1"/>
</dbReference>
<evidence type="ECO:0000313" key="2">
    <source>
        <dbReference type="Proteomes" id="UP000638043"/>
    </source>
</evidence>
<sequence>MTWRHDRGERSIVEASREWSREHPGVTFAWESRSLLDFGDQPLAELAGEYDLLVIDHPHVAEAAAQGLLAAFEAAPDPSAFVGRSQPSYVWGGACWGLAIDAATQVSLHRPELLPDAPSDWEGAIALAREGRAIWAGKPVDAFASLFTLVAGISGSDPARGGRFCDDGVFEEAWSVLRDLADAVPERCFDANPIDVAEELATGDEFSYCPLAYGYTNYSRAGYRPHRVRYRDIPFAPGTREPRGSMLGGAGITVSAGSAHLATAQEFALWAARPEVQTGVYFDAGGQPGHAAAWSDPRLDALTDGFFSGTGESMRQASLRPGHPAYMRLQNEGSREIWAGLRDKSDGQSVRARLDELTAQMEESA</sequence>
<organism evidence="1 2">
    <name type="scientific">Microbacterium nanhaiense</name>
    <dbReference type="NCBI Taxonomy" id="1301026"/>
    <lineage>
        <taxon>Bacteria</taxon>
        <taxon>Bacillati</taxon>
        <taxon>Actinomycetota</taxon>
        <taxon>Actinomycetes</taxon>
        <taxon>Micrococcales</taxon>
        <taxon>Microbacteriaceae</taxon>
        <taxon>Microbacterium</taxon>
    </lineage>
</organism>
<reference evidence="2" key="1">
    <citation type="journal article" date="2019" name="Int. J. Syst. Evol. Microbiol.">
        <title>The Global Catalogue of Microorganisms (GCM) 10K type strain sequencing project: providing services to taxonomists for standard genome sequencing and annotation.</title>
        <authorList>
            <consortium name="The Broad Institute Genomics Platform"/>
            <consortium name="The Broad Institute Genome Sequencing Center for Infectious Disease"/>
            <person name="Wu L."/>
            <person name="Ma J."/>
        </authorList>
    </citation>
    <scope>NUCLEOTIDE SEQUENCE [LARGE SCALE GENOMIC DNA]</scope>
    <source>
        <strain evidence="2">CGMCC 4.7181</strain>
    </source>
</reference>
<comment type="caution">
    <text evidence="1">The sequence shown here is derived from an EMBL/GenBank/DDBJ whole genome shotgun (WGS) entry which is preliminary data.</text>
</comment>
<dbReference type="Proteomes" id="UP000638043">
    <property type="component" value="Unassembled WGS sequence"/>
</dbReference>
<dbReference type="SUPFAM" id="SSF53850">
    <property type="entry name" value="Periplasmic binding protein-like II"/>
    <property type="match status" value="1"/>
</dbReference>
<dbReference type="EMBL" id="BMMQ01000004">
    <property type="protein sequence ID" value="GGO63886.1"/>
    <property type="molecule type" value="Genomic_DNA"/>
</dbReference>
<gene>
    <name evidence="1" type="ORF">GCM10010910_17490</name>
</gene>
<dbReference type="Gene3D" id="3.40.190.10">
    <property type="entry name" value="Periplasmic binding protein-like II"/>
    <property type="match status" value="1"/>
</dbReference>
<protein>
    <submittedName>
        <fullName evidence="1">ABC transporter substrate-binding protein</fullName>
    </submittedName>
</protein>
<name>A0ABQ2N5N9_9MICO</name>
<dbReference type="PANTHER" id="PTHR43649">
    <property type="entry name" value="ARABINOSE-BINDING PROTEIN-RELATED"/>
    <property type="match status" value="1"/>
</dbReference>
<dbReference type="PANTHER" id="PTHR43649:SF12">
    <property type="entry name" value="DIACETYLCHITOBIOSE BINDING PROTEIN DASA"/>
    <property type="match status" value="1"/>
</dbReference>
<dbReference type="InterPro" id="IPR006059">
    <property type="entry name" value="SBP"/>
</dbReference>